<evidence type="ECO:0000256" key="6">
    <source>
        <dbReference type="ARBA" id="ARBA00023163"/>
    </source>
</evidence>
<evidence type="ECO:0000256" key="3">
    <source>
        <dbReference type="ARBA" id="ARBA00022478"/>
    </source>
</evidence>
<dbReference type="Pfam" id="PF03118">
    <property type="entry name" value="RNA_pol_A_CTD"/>
    <property type="match status" value="1"/>
</dbReference>
<dbReference type="Gene3D" id="2.170.120.12">
    <property type="entry name" value="DNA-directed RNA polymerase, insert domain"/>
    <property type="match status" value="1"/>
</dbReference>
<name>A0A0W8G6B9_9ZZZZ</name>
<dbReference type="Pfam" id="PF01000">
    <property type="entry name" value="RNA_pol_A_bac"/>
    <property type="match status" value="1"/>
</dbReference>
<dbReference type="InterPro" id="IPR011260">
    <property type="entry name" value="RNAP_asu_C"/>
</dbReference>
<feature type="domain" description="DNA-directed RNA polymerase RpoA/D/Rpb3-type" evidence="8">
    <location>
        <begin position="34"/>
        <end position="241"/>
    </location>
</feature>
<keyword evidence="5 9" id="KW-0548">Nucleotidyltransferase</keyword>
<comment type="catalytic activity">
    <reaction evidence="7">
        <text>RNA(n) + a ribonucleoside 5'-triphosphate = RNA(n+1) + diphosphate</text>
        <dbReference type="Rhea" id="RHEA:21248"/>
        <dbReference type="Rhea" id="RHEA-COMP:14527"/>
        <dbReference type="Rhea" id="RHEA-COMP:17342"/>
        <dbReference type="ChEBI" id="CHEBI:33019"/>
        <dbReference type="ChEBI" id="CHEBI:61557"/>
        <dbReference type="ChEBI" id="CHEBI:140395"/>
        <dbReference type="EC" id="2.7.7.6"/>
    </reaction>
</comment>
<dbReference type="HAMAP" id="MF_00059">
    <property type="entry name" value="RNApol_bact_RpoA"/>
    <property type="match status" value="1"/>
</dbReference>
<dbReference type="CDD" id="cd06928">
    <property type="entry name" value="RNAP_alpha_NTD"/>
    <property type="match status" value="1"/>
</dbReference>
<dbReference type="NCBIfam" id="NF003513">
    <property type="entry name" value="PRK05182.1-2"/>
    <property type="match status" value="1"/>
</dbReference>
<dbReference type="GO" id="GO:0003677">
    <property type="term" value="F:DNA binding"/>
    <property type="evidence" value="ECO:0007669"/>
    <property type="project" value="InterPro"/>
</dbReference>
<evidence type="ECO:0000256" key="5">
    <source>
        <dbReference type="ARBA" id="ARBA00022695"/>
    </source>
</evidence>
<dbReference type="SUPFAM" id="SSF47789">
    <property type="entry name" value="C-terminal domain of RNA polymerase alpha subunit"/>
    <property type="match status" value="1"/>
</dbReference>
<dbReference type="SUPFAM" id="SSF56553">
    <property type="entry name" value="Insert subdomain of RNA polymerase alpha subunit"/>
    <property type="match status" value="1"/>
</dbReference>
<dbReference type="EMBL" id="LNQE01000194">
    <property type="protein sequence ID" value="KUG28682.1"/>
    <property type="molecule type" value="Genomic_DNA"/>
</dbReference>
<comment type="caution">
    <text evidence="9">The sequence shown here is derived from an EMBL/GenBank/DDBJ whole genome shotgun (WGS) entry which is preliminary data.</text>
</comment>
<dbReference type="GO" id="GO:0000428">
    <property type="term" value="C:DNA-directed RNA polymerase complex"/>
    <property type="evidence" value="ECO:0007669"/>
    <property type="project" value="UniProtKB-KW"/>
</dbReference>
<dbReference type="GO" id="GO:0003899">
    <property type="term" value="F:DNA-directed RNA polymerase activity"/>
    <property type="evidence" value="ECO:0007669"/>
    <property type="project" value="UniProtKB-EC"/>
</dbReference>
<dbReference type="EC" id="2.7.7.6" evidence="2"/>
<dbReference type="GO" id="GO:0005737">
    <property type="term" value="C:cytoplasm"/>
    <property type="evidence" value="ECO:0007669"/>
    <property type="project" value="UniProtKB-ARBA"/>
</dbReference>
<dbReference type="Gene3D" id="3.30.1360.10">
    <property type="entry name" value="RNA polymerase, RBP11-like subunit"/>
    <property type="match status" value="1"/>
</dbReference>
<evidence type="ECO:0000256" key="2">
    <source>
        <dbReference type="ARBA" id="ARBA00012418"/>
    </source>
</evidence>
<dbReference type="InterPro" id="IPR011773">
    <property type="entry name" value="DNA-dir_RpoA"/>
</dbReference>
<evidence type="ECO:0000256" key="7">
    <source>
        <dbReference type="ARBA" id="ARBA00048552"/>
    </source>
</evidence>
<dbReference type="NCBIfam" id="NF003519">
    <property type="entry name" value="PRK05182.2-5"/>
    <property type="match status" value="1"/>
</dbReference>
<dbReference type="SMART" id="SM00662">
    <property type="entry name" value="RPOLD"/>
    <property type="match status" value="1"/>
</dbReference>
<dbReference type="FunFam" id="1.10.150.20:FF:000001">
    <property type="entry name" value="DNA-directed RNA polymerase subunit alpha"/>
    <property type="match status" value="1"/>
</dbReference>
<keyword evidence="6" id="KW-0804">Transcription</keyword>
<dbReference type="SUPFAM" id="SSF55257">
    <property type="entry name" value="RBP11-like subunits of RNA polymerase"/>
    <property type="match status" value="1"/>
</dbReference>
<dbReference type="GO" id="GO:0046983">
    <property type="term" value="F:protein dimerization activity"/>
    <property type="evidence" value="ECO:0007669"/>
    <property type="project" value="InterPro"/>
</dbReference>
<evidence type="ECO:0000313" key="9">
    <source>
        <dbReference type="EMBL" id="KUG28682.1"/>
    </source>
</evidence>
<proteinExistence type="inferred from homology"/>
<dbReference type="FunFam" id="2.170.120.12:FF:000001">
    <property type="entry name" value="DNA-directed RNA polymerase subunit alpha"/>
    <property type="match status" value="1"/>
</dbReference>
<evidence type="ECO:0000256" key="4">
    <source>
        <dbReference type="ARBA" id="ARBA00022679"/>
    </source>
</evidence>
<dbReference type="Gene3D" id="1.10.150.20">
    <property type="entry name" value="5' to 3' exonuclease, C-terminal subdomain"/>
    <property type="match status" value="1"/>
</dbReference>
<dbReference type="GO" id="GO:0006351">
    <property type="term" value="P:DNA-templated transcription"/>
    <property type="evidence" value="ECO:0007669"/>
    <property type="project" value="InterPro"/>
</dbReference>
<keyword evidence="4 9" id="KW-0808">Transferase</keyword>
<accession>A0A0W8G6B9</accession>
<protein>
    <recommendedName>
        <fullName evidence="2">DNA-directed RNA polymerase</fullName>
        <ecNumber evidence="2">2.7.7.6</ecNumber>
    </recommendedName>
</protein>
<reference evidence="9" key="1">
    <citation type="journal article" date="2015" name="Proc. Natl. Acad. Sci. U.S.A.">
        <title>Networks of energetic and metabolic interactions define dynamics in microbial communities.</title>
        <authorList>
            <person name="Embree M."/>
            <person name="Liu J.K."/>
            <person name="Al-Bassam M.M."/>
            <person name="Zengler K."/>
        </authorList>
    </citation>
    <scope>NUCLEOTIDE SEQUENCE</scope>
</reference>
<evidence type="ECO:0000259" key="8">
    <source>
        <dbReference type="SMART" id="SM00662"/>
    </source>
</evidence>
<organism evidence="9">
    <name type="scientific">hydrocarbon metagenome</name>
    <dbReference type="NCBI Taxonomy" id="938273"/>
    <lineage>
        <taxon>unclassified sequences</taxon>
        <taxon>metagenomes</taxon>
        <taxon>ecological metagenomes</taxon>
    </lineage>
</organism>
<sequence length="347" mass="39001">MLIRNGDRLINTRNWAELVKPEKLVRDLSPSSNYGRFICEPLERGFGTTLGNALRRVLLSSLQGAAIVAARIEGVQHEFTTIPGVIEDVTDIVLNLKQIRLAMTTDVAQRLVLSANTKGAVTAAAIKENQHVTVLDPEQHICTLSEDRELRMELDVRMGKGYVPADMHEGLENEIGLILLDASYSPVKKVAYTVDQARVGQMTNYDKLILDVWTDGSVSPDDAVSYSAKILKEQLTVFINFNENESEAESARRANDIELNPNLFKSIDELELSVRATNCLKSANITLVGELMQRSEGEMLKTKNFGKKSLEEIRRVLEDMGLEFGMKLDNFEQKYQEWLKRKQVDEA</sequence>
<dbReference type="InterPro" id="IPR011262">
    <property type="entry name" value="DNA-dir_RNA_pol_insert"/>
</dbReference>
<dbReference type="InterPro" id="IPR036643">
    <property type="entry name" value="RNApol_insert_sf"/>
</dbReference>
<keyword evidence="3 9" id="KW-0240">DNA-directed RNA polymerase</keyword>
<gene>
    <name evidence="9" type="ORF">ASZ90_001465</name>
</gene>
<comment type="similarity">
    <text evidence="1">Belongs to the RNA polymerase alpha chain family.</text>
</comment>
<dbReference type="AlphaFoldDB" id="A0A0W8G6B9"/>
<dbReference type="Pfam" id="PF01193">
    <property type="entry name" value="RNA_pol_L"/>
    <property type="match status" value="1"/>
</dbReference>
<dbReference type="InterPro" id="IPR036603">
    <property type="entry name" value="RBP11-like"/>
</dbReference>
<dbReference type="InterPro" id="IPR011263">
    <property type="entry name" value="DNA-dir_RNA_pol_RpoA/D/Rpb3"/>
</dbReference>
<evidence type="ECO:0000256" key="1">
    <source>
        <dbReference type="ARBA" id="ARBA00007123"/>
    </source>
</evidence>
<dbReference type="NCBIfam" id="TIGR02027">
    <property type="entry name" value="rpoA"/>
    <property type="match status" value="1"/>
</dbReference>